<feature type="region of interest" description="Disordered" evidence="1">
    <location>
        <begin position="1"/>
        <end position="28"/>
    </location>
</feature>
<reference evidence="3 4" key="2">
    <citation type="submission" date="2018-11" db="EMBL/GenBank/DDBJ databases">
        <authorList>
            <consortium name="Pathogen Informatics"/>
        </authorList>
    </citation>
    <scope>NUCLEOTIDE SEQUENCE [LARGE SCALE GENOMIC DNA]</scope>
</reference>
<dbReference type="WBParaSite" id="ASIM_0000285401-mRNA-1">
    <property type="protein sequence ID" value="ASIM_0000285401-mRNA-1"/>
    <property type="gene ID" value="ASIM_0000285401"/>
</dbReference>
<dbReference type="InterPro" id="IPR056467">
    <property type="entry name" value="eWH_GTF3C1"/>
</dbReference>
<dbReference type="PANTHER" id="PTHR15180:SF1">
    <property type="entry name" value="GENERAL TRANSCRIPTION FACTOR 3C POLYPEPTIDE 1"/>
    <property type="match status" value="1"/>
</dbReference>
<dbReference type="EMBL" id="UYRR01003771">
    <property type="protein sequence ID" value="VDK20436.1"/>
    <property type="molecule type" value="Genomic_DNA"/>
</dbReference>
<accession>A0A0M3J5M3</accession>
<evidence type="ECO:0000313" key="4">
    <source>
        <dbReference type="Proteomes" id="UP000267096"/>
    </source>
</evidence>
<evidence type="ECO:0000259" key="2">
    <source>
        <dbReference type="Pfam" id="PF24101"/>
    </source>
</evidence>
<dbReference type="OrthoDB" id="68020at2759"/>
<evidence type="ECO:0000313" key="3">
    <source>
        <dbReference type="EMBL" id="VDK20436.1"/>
    </source>
</evidence>
<sequence>DVEEVVTEDVVQNASQNEPTETASPETKKKSVYLPYNKAEWSPLYLYRPFADLTAACIRQSGSEGVGRVEVGRSYGIDTTLKAGNRRVSQWIMNTLKAFPDYFGQYQKMDGKCRSIKYFWKVDAQPERFISLYKEWQKITDVPCPFKMGQVIKFPKANLNTLRISDVSLRRLIDMLRLVKENVVYVTVHRFLKHVTELEQQHGYNYKIDKKSVMKCLYALQKAGLVRLYERIVVEDYISSPVSSSDHIHLLEKFRFCD</sequence>
<dbReference type="InterPro" id="IPR044210">
    <property type="entry name" value="Tfc3-like"/>
</dbReference>
<gene>
    <name evidence="3" type="ORF">ASIM_LOCUS2707</name>
</gene>
<dbReference type="GO" id="GO:0000127">
    <property type="term" value="C:transcription factor TFIIIC complex"/>
    <property type="evidence" value="ECO:0007669"/>
    <property type="project" value="InterPro"/>
</dbReference>
<feature type="compositionally biased region" description="Polar residues" evidence="1">
    <location>
        <begin position="12"/>
        <end position="25"/>
    </location>
</feature>
<dbReference type="Proteomes" id="UP000267096">
    <property type="component" value="Unassembled WGS sequence"/>
</dbReference>
<dbReference type="GO" id="GO:0003677">
    <property type="term" value="F:DNA binding"/>
    <property type="evidence" value="ECO:0007669"/>
    <property type="project" value="InterPro"/>
</dbReference>
<dbReference type="GO" id="GO:0042791">
    <property type="term" value="P:5S class rRNA transcription by RNA polymerase III"/>
    <property type="evidence" value="ECO:0007669"/>
    <property type="project" value="TreeGrafter"/>
</dbReference>
<feature type="domain" description="GTF3C1 extended winged-helix" evidence="2">
    <location>
        <begin position="164"/>
        <end position="235"/>
    </location>
</feature>
<organism evidence="5">
    <name type="scientific">Anisakis simplex</name>
    <name type="common">Herring worm</name>
    <dbReference type="NCBI Taxonomy" id="6269"/>
    <lineage>
        <taxon>Eukaryota</taxon>
        <taxon>Metazoa</taxon>
        <taxon>Ecdysozoa</taxon>
        <taxon>Nematoda</taxon>
        <taxon>Chromadorea</taxon>
        <taxon>Rhabditida</taxon>
        <taxon>Spirurina</taxon>
        <taxon>Ascaridomorpha</taxon>
        <taxon>Ascaridoidea</taxon>
        <taxon>Anisakidae</taxon>
        <taxon>Anisakis</taxon>
        <taxon>Anisakis simplex complex</taxon>
    </lineage>
</organism>
<dbReference type="Pfam" id="PF24101">
    <property type="entry name" value="WHD_GTF3C1"/>
    <property type="match status" value="1"/>
</dbReference>
<dbReference type="AlphaFoldDB" id="A0A0M3J5M3"/>
<proteinExistence type="predicted"/>
<dbReference type="GO" id="GO:0006384">
    <property type="term" value="P:transcription initiation at RNA polymerase III promoter"/>
    <property type="evidence" value="ECO:0007669"/>
    <property type="project" value="InterPro"/>
</dbReference>
<reference evidence="5" key="1">
    <citation type="submission" date="2017-02" db="UniProtKB">
        <authorList>
            <consortium name="WormBaseParasite"/>
        </authorList>
    </citation>
    <scope>IDENTIFICATION</scope>
</reference>
<name>A0A0M3J5M3_ANISI</name>
<dbReference type="PANTHER" id="PTHR15180">
    <property type="entry name" value="GENERAL TRANSCRIPTION FACTOR 3C POLYPEPTIDE 1"/>
    <property type="match status" value="1"/>
</dbReference>
<protein>
    <submittedName>
        <fullName evidence="5">General transcription factor 3C polypeptide 1</fullName>
    </submittedName>
</protein>
<evidence type="ECO:0000256" key="1">
    <source>
        <dbReference type="SAM" id="MobiDB-lite"/>
    </source>
</evidence>
<evidence type="ECO:0000313" key="5">
    <source>
        <dbReference type="WBParaSite" id="ASIM_0000285401-mRNA-1"/>
    </source>
</evidence>
<keyword evidence="4" id="KW-1185">Reference proteome</keyword>